<name>A0A922L7M7_DERFA</name>
<proteinExistence type="predicted"/>
<dbReference type="AlphaFoldDB" id="A0A922L7M7"/>
<organism evidence="2 3">
    <name type="scientific">Dermatophagoides farinae</name>
    <name type="common">American house dust mite</name>
    <dbReference type="NCBI Taxonomy" id="6954"/>
    <lineage>
        <taxon>Eukaryota</taxon>
        <taxon>Metazoa</taxon>
        <taxon>Ecdysozoa</taxon>
        <taxon>Arthropoda</taxon>
        <taxon>Chelicerata</taxon>
        <taxon>Arachnida</taxon>
        <taxon>Acari</taxon>
        <taxon>Acariformes</taxon>
        <taxon>Sarcoptiformes</taxon>
        <taxon>Astigmata</taxon>
        <taxon>Psoroptidia</taxon>
        <taxon>Analgoidea</taxon>
        <taxon>Pyroglyphidae</taxon>
        <taxon>Dermatophagoidinae</taxon>
        <taxon>Dermatophagoides</taxon>
    </lineage>
</organism>
<sequence length="65" mass="7926">MKPKKNNRIEYSSFPNVINQTVEFIQSNEDCQYLHVEIYIFMFIASAWYIHKIPRTKKKFLHFSI</sequence>
<comment type="caution">
    <text evidence="2">The sequence shown here is derived from an EMBL/GenBank/DDBJ whole genome shotgun (WGS) entry which is preliminary data.</text>
</comment>
<accession>A0A922L7M7</accession>
<keyword evidence="1" id="KW-1133">Transmembrane helix</keyword>
<gene>
    <name evidence="2" type="ORF">DERF_004357</name>
</gene>
<reference evidence="2" key="1">
    <citation type="submission" date="2013-05" db="EMBL/GenBank/DDBJ databases">
        <authorList>
            <person name="Yim A.K.Y."/>
            <person name="Chan T.F."/>
            <person name="Ji K.M."/>
            <person name="Liu X.Y."/>
            <person name="Zhou J.W."/>
            <person name="Li R.Q."/>
            <person name="Yang K.Y."/>
            <person name="Li J."/>
            <person name="Li M."/>
            <person name="Law P.T.W."/>
            <person name="Wu Y.L."/>
            <person name="Cai Z.L."/>
            <person name="Qin H."/>
            <person name="Bao Y."/>
            <person name="Leung R.K.K."/>
            <person name="Ng P.K.S."/>
            <person name="Zou J."/>
            <person name="Zhong X.J."/>
            <person name="Ran P.X."/>
            <person name="Zhong N.S."/>
            <person name="Liu Z.G."/>
            <person name="Tsui S.K.W."/>
        </authorList>
    </citation>
    <scope>NUCLEOTIDE SEQUENCE</scope>
    <source>
        <strain evidence="2">Derf</strain>
        <tissue evidence="2">Whole organism</tissue>
    </source>
</reference>
<protein>
    <submittedName>
        <fullName evidence="2">Uncharacterized protein</fullName>
    </submittedName>
</protein>
<keyword evidence="1" id="KW-0472">Membrane</keyword>
<keyword evidence="1" id="KW-0812">Transmembrane</keyword>
<evidence type="ECO:0000313" key="3">
    <source>
        <dbReference type="Proteomes" id="UP000790347"/>
    </source>
</evidence>
<feature type="transmembrane region" description="Helical" evidence="1">
    <location>
        <begin position="33"/>
        <end position="50"/>
    </location>
</feature>
<dbReference type="Proteomes" id="UP000790347">
    <property type="component" value="Unassembled WGS sequence"/>
</dbReference>
<keyword evidence="3" id="KW-1185">Reference proteome</keyword>
<reference evidence="2" key="2">
    <citation type="journal article" date="2022" name="Res Sq">
        <title>Comparative Genomics Reveals Insights into the Divergent Evolution of Astigmatic Mites and Household Pest Adaptations.</title>
        <authorList>
            <person name="Xiong Q."/>
            <person name="Wan A.T.-Y."/>
            <person name="Liu X.-Y."/>
            <person name="Fung C.S.-H."/>
            <person name="Xiao X."/>
            <person name="Malainual N."/>
            <person name="Hou J."/>
            <person name="Wang L."/>
            <person name="Wang M."/>
            <person name="Yang K."/>
            <person name="Cui Y."/>
            <person name="Leung E."/>
            <person name="Nong W."/>
            <person name="Shin S.-K."/>
            <person name="Au S."/>
            <person name="Jeong K.Y."/>
            <person name="Chew F.T."/>
            <person name="Hui J."/>
            <person name="Leung T.F."/>
            <person name="Tungtrongchitr A."/>
            <person name="Zhong N."/>
            <person name="Liu Z."/>
            <person name="Tsui S."/>
        </authorList>
    </citation>
    <scope>NUCLEOTIDE SEQUENCE</scope>
    <source>
        <strain evidence="2">Derf</strain>
        <tissue evidence="2">Whole organism</tissue>
    </source>
</reference>
<dbReference type="EMBL" id="ASGP02000002">
    <property type="protein sequence ID" value="KAH9520662.1"/>
    <property type="molecule type" value="Genomic_DNA"/>
</dbReference>
<evidence type="ECO:0000256" key="1">
    <source>
        <dbReference type="SAM" id="Phobius"/>
    </source>
</evidence>
<evidence type="ECO:0000313" key="2">
    <source>
        <dbReference type="EMBL" id="KAH9520662.1"/>
    </source>
</evidence>